<gene>
    <name evidence="1" type="ORF">CDAR_548081</name>
</gene>
<name>A0AAV4WEG9_9ARAC</name>
<protein>
    <submittedName>
        <fullName evidence="1">Uncharacterized protein</fullName>
    </submittedName>
</protein>
<dbReference type="Proteomes" id="UP001054837">
    <property type="component" value="Unassembled WGS sequence"/>
</dbReference>
<organism evidence="1 2">
    <name type="scientific">Caerostris darwini</name>
    <dbReference type="NCBI Taxonomy" id="1538125"/>
    <lineage>
        <taxon>Eukaryota</taxon>
        <taxon>Metazoa</taxon>
        <taxon>Ecdysozoa</taxon>
        <taxon>Arthropoda</taxon>
        <taxon>Chelicerata</taxon>
        <taxon>Arachnida</taxon>
        <taxon>Araneae</taxon>
        <taxon>Araneomorphae</taxon>
        <taxon>Entelegynae</taxon>
        <taxon>Araneoidea</taxon>
        <taxon>Araneidae</taxon>
        <taxon>Caerostris</taxon>
    </lineage>
</organism>
<reference evidence="1 2" key="1">
    <citation type="submission" date="2021-06" db="EMBL/GenBank/DDBJ databases">
        <title>Caerostris darwini draft genome.</title>
        <authorList>
            <person name="Kono N."/>
            <person name="Arakawa K."/>
        </authorList>
    </citation>
    <scope>NUCLEOTIDE SEQUENCE [LARGE SCALE GENOMIC DNA]</scope>
</reference>
<sequence>MRSVQKSSALPFGRLPISIPKTCDMCSKSYFVEHLFYNSLHSPSLNSMERSHKRRSNFSFSVPDSFFTGVITKMEQLLQIE</sequence>
<keyword evidence="2" id="KW-1185">Reference proteome</keyword>
<dbReference type="AlphaFoldDB" id="A0AAV4WEG9"/>
<dbReference type="EMBL" id="BPLQ01014581">
    <property type="protein sequence ID" value="GIY81160.1"/>
    <property type="molecule type" value="Genomic_DNA"/>
</dbReference>
<evidence type="ECO:0000313" key="1">
    <source>
        <dbReference type="EMBL" id="GIY81160.1"/>
    </source>
</evidence>
<accession>A0AAV4WEG9</accession>
<comment type="caution">
    <text evidence="1">The sequence shown here is derived from an EMBL/GenBank/DDBJ whole genome shotgun (WGS) entry which is preliminary data.</text>
</comment>
<proteinExistence type="predicted"/>
<evidence type="ECO:0000313" key="2">
    <source>
        <dbReference type="Proteomes" id="UP001054837"/>
    </source>
</evidence>